<dbReference type="EC" id="2.6.1.4" evidence="27"/>
<keyword evidence="4" id="KW-0032">Aminotransferase</keyword>
<comment type="catalytic activity">
    <reaction evidence="21">
        <text>L-leucine + glyoxylate = 4-methyl-2-oxopentanoate + glycine</text>
        <dbReference type="Rhea" id="RHEA:69128"/>
        <dbReference type="ChEBI" id="CHEBI:17865"/>
        <dbReference type="ChEBI" id="CHEBI:36655"/>
        <dbReference type="ChEBI" id="CHEBI:57305"/>
        <dbReference type="ChEBI" id="CHEBI:57427"/>
    </reaction>
</comment>
<dbReference type="Proteomes" id="UP001195483">
    <property type="component" value="Unassembled WGS sequence"/>
</dbReference>
<dbReference type="FunFam" id="3.40.640.10:FF:000071">
    <property type="entry name" value="Kynurenine/alpha-aminoadipate aminotransferase, mitochondrial"/>
    <property type="match status" value="1"/>
</dbReference>
<evidence type="ECO:0000256" key="37">
    <source>
        <dbReference type="ARBA" id="ARBA00082796"/>
    </source>
</evidence>
<dbReference type="Gene3D" id="3.40.640.10">
    <property type="entry name" value="Type I PLP-dependent aspartate aminotransferase-like (Major domain)"/>
    <property type="match status" value="1"/>
</dbReference>
<dbReference type="GO" id="GO:0050094">
    <property type="term" value="F:methionine-glyoxylate transaminase activity"/>
    <property type="evidence" value="ECO:0007669"/>
    <property type="project" value="UniProtKB-EC"/>
</dbReference>
<dbReference type="InterPro" id="IPR004839">
    <property type="entry name" value="Aminotransferase_I/II_large"/>
</dbReference>
<protein>
    <recommendedName>
        <fullName evidence="30">Kynurenine/alpha-aminoadipate aminotransferase, mitochondrial</fullName>
        <ecNumber evidence="28">2.6.1.39</ecNumber>
        <ecNumber evidence="27">2.6.1.4</ecNumber>
        <ecNumber evidence="3">2.6.1.7</ecNumber>
        <ecNumber evidence="29">2.6.1.73</ecNumber>
    </recommendedName>
    <alternativeName>
        <fullName evidence="40">2-aminoadipate aminotransferase</fullName>
    </alternativeName>
    <alternativeName>
        <fullName evidence="33">2-aminoadipate transaminase</fullName>
    </alternativeName>
    <alternativeName>
        <fullName evidence="36">Alpha-aminoadipate aminotransferase</fullName>
    </alternativeName>
    <alternativeName>
        <fullName evidence="35">Glycine transaminase AADAT</fullName>
    </alternativeName>
    <alternativeName>
        <fullName evidence="39">Kynurenine aminotransferase II</fullName>
    </alternativeName>
    <alternativeName>
        <fullName evidence="34">Kynurenine--glyoxylate transaminase AADAT</fullName>
    </alternativeName>
    <alternativeName>
        <fullName evidence="37">Kynurenine--oxoglutarate aminotransferase II</fullName>
    </alternativeName>
    <alternativeName>
        <fullName evidence="38">Kynurenine--oxoglutarate transaminase 2</fullName>
    </alternativeName>
    <alternativeName>
        <fullName evidence="32">Kynurenine--oxoglutarate transaminase II</fullName>
    </alternativeName>
    <alternativeName>
        <fullName evidence="31">Methionine--glyoxylate transaminase AADAT</fullName>
    </alternativeName>
</protein>
<dbReference type="EC" id="2.6.1.39" evidence="28"/>
<feature type="domain" description="Aminotransferase class I/classII large" evidence="41">
    <location>
        <begin position="105"/>
        <end position="416"/>
    </location>
</feature>
<dbReference type="GO" id="GO:0030170">
    <property type="term" value="F:pyridoxal phosphate binding"/>
    <property type="evidence" value="ECO:0007669"/>
    <property type="project" value="InterPro"/>
</dbReference>
<evidence type="ECO:0000256" key="7">
    <source>
        <dbReference type="ARBA" id="ARBA00047478"/>
    </source>
</evidence>
<dbReference type="GO" id="GO:1901605">
    <property type="term" value="P:alpha-amino acid metabolic process"/>
    <property type="evidence" value="ECO:0007669"/>
    <property type="project" value="TreeGrafter"/>
</dbReference>
<evidence type="ECO:0000256" key="16">
    <source>
        <dbReference type="ARBA" id="ARBA00052124"/>
    </source>
</evidence>
<dbReference type="PANTHER" id="PTHR42790:SF19">
    <property type="entry name" value="KYNURENINE_ALPHA-AMINOADIPATE AMINOTRANSFERASE, MITOCHONDRIAL"/>
    <property type="match status" value="1"/>
</dbReference>
<comment type="catalytic activity">
    <reaction evidence="17">
        <text>2-oxohexanoate + L-kynurenine = L-2-aminohexanoate + kynurenate + H2O</text>
        <dbReference type="Rhea" id="RHEA:66060"/>
        <dbReference type="ChEBI" id="CHEBI:15377"/>
        <dbReference type="ChEBI" id="CHEBI:35177"/>
        <dbReference type="ChEBI" id="CHEBI:57959"/>
        <dbReference type="ChEBI" id="CHEBI:58454"/>
        <dbReference type="ChEBI" id="CHEBI:58455"/>
    </reaction>
    <physiologicalReaction direction="left-to-right" evidence="17">
        <dbReference type="Rhea" id="RHEA:66061"/>
    </physiologicalReaction>
</comment>
<comment type="catalytic activity">
    <reaction evidence="22">
        <text>glycine + 2-oxoglutarate = glyoxylate + L-glutamate</text>
        <dbReference type="Rhea" id="RHEA:14089"/>
        <dbReference type="ChEBI" id="CHEBI:16810"/>
        <dbReference type="ChEBI" id="CHEBI:29985"/>
        <dbReference type="ChEBI" id="CHEBI:36655"/>
        <dbReference type="ChEBI" id="CHEBI:57305"/>
        <dbReference type="EC" id="2.6.1.4"/>
    </reaction>
</comment>
<evidence type="ECO:0000256" key="30">
    <source>
        <dbReference type="ARBA" id="ARBA00074091"/>
    </source>
</evidence>
<evidence type="ECO:0000256" key="6">
    <source>
        <dbReference type="ARBA" id="ARBA00022898"/>
    </source>
</evidence>
<evidence type="ECO:0000256" key="18">
    <source>
        <dbReference type="ARBA" id="ARBA00052393"/>
    </source>
</evidence>
<comment type="catalytic activity">
    <reaction evidence="8">
        <text>L-kynurenine + glyoxylate = kynurenate + glycine + H2O</text>
        <dbReference type="Rhea" id="RHEA:65896"/>
        <dbReference type="ChEBI" id="CHEBI:15377"/>
        <dbReference type="ChEBI" id="CHEBI:36655"/>
        <dbReference type="ChEBI" id="CHEBI:57305"/>
        <dbReference type="ChEBI" id="CHEBI:57959"/>
        <dbReference type="ChEBI" id="CHEBI:58454"/>
        <dbReference type="EC" id="2.6.1.63"/>
    </reaction>
    <physiologicalReaction direction="left-to-right" evidence="8">
        <dbReference type="Rhea" id="RHEA:65897"/>
    </physiologicalReaction>
</comment>
<evidence type="ECO:0000256" key="28">
    <source>
        <dbReference type="ARBA" id="ARBA00067027"/>
    </source>
</evidence>
<comment type="caution">
    <text evidence="42">The sequence shown here is derived from an EMBL/GenBank/DDBJ whole genome shotgun (WGS) entry which is preliminary data.</text>
</comment>
<evidence type="ECO:0000256" key="17">
    <source>
        <dbReference type="ARBA" id="ARBA00052128"/>
    </source>
</evidence>
<evidence type="ECO:0000259" key="41">
    <source>
        <dbReference type="Pfam" id="PF00155"/>
    </source>
</evidence>
<dbReference type="GO" id="GO:0016212">
    <property type="term" value="F:kynurenine-oxoglutarate transaminase activity"/>
    <property type="evidence" value="ECO:0007669"/>
    <property type="project" value="UniProtKB-EC"/>
</dbReference>
<evidence type="ECO:0000256" key="23">
    <source>
        <dbReference type="ARBA" id="ARBA00052580"/>
    </source>
</evidence>
<sequence length="428" mass="47673">MNYTRFINSVSLARKPSPIRVLTAIALSSPPSMISMAGGNPNVKTFPIQSATLTLRNGTVIHIGEELMQQALQYSPTPGFPGLLEWVRGLQDHIHTPPLLNKKNHPGAVDILITNGSQDGIARALESMVSPKDTVLIETPSYPGTLAILKPLGCRLLPVQSDKHGMDPDHLQHILSNWKPSHALDPSSDIPKLLYCIPNGGNPTGYGLTAERKKKIYQLAREYSLLILEDDPYYYLQFSKPRIPSLLSMDEDGRVIRFDSFSKLISSGLRLGFVSGPKPIIERMQLHMQATVMHASGLSQITLLQILQGWGYEGFKQHADKVTEFYRERKNHCVAAAKKHLTGLAEWSEPSGGMFLWLKLKVPDTFKMITVKAREKDVLFVPGNAFMLDDQAPSQYVRAAYSMCTAEQMDLAFERLASLIREEQLNPS</sequence>
<comment type="catalytic activity">
    <reaction evidence="15">
        <text>2-oxobutanoate + L-kynurenine = (2S)-2-aminobutanoate + kynurenate + H2O</text>
        <dbReference type="Rhea" id="RHEA:66044"/>
        <dbReference type="ChEBI" id="CHEBI:15377"/>
        <dbReference type="ChEBI" id="CHEBI:16763"/>
        <dbReference type="ChEBI" id="CHEBI:57959"/>
        <dbReference type="ChEBI" id="CHEBI:58454"/>
        <dbReference type="ChEBI" id="CHEBI:74359"/>
    </reaction>
    <physiologicalReaction direction="left-to-right" evidence="15">
        <dbReference type="Rhea" id="RHEA:66045"/>
    </physiologicalReaction>
</comment>
<dbReference type="InterPro" id="IPR015421">
    <property type="entry name" value="PyrdxlP-dep_Trfase_major"/>
</dbReference>
<evidence type="ECO:0000256" key="12">
    <source>
        <dbReference type="ARBA" id="ARBA00051184"/>
    </source>
</evidence>
<dbReference type="AlphaFoldDB" id="A0AAE0VI43"/>
<comment type="cofactor">
    <cofactor evidence="1">
        <name>pyridoxal 5'-phosphate</name>
        <dbReference type="ChEBI" id="CHEBI:597326"/>
    </cofactor>
</comment>
<evidence type="ECO:0000256" key="32">
    <source>
        <dbReference type="ARBA" id="ARBA00080697"/>
    </source>
</evidence>
<comment type="catalytic activity">
    <reaction evidence="11">
        <text>2-oxopentanoate + L-kynurenine = L-2-aminopentanoate + kynurenate + H2O</text>
        <dbReference type="Rhea" id="RHEA:66076"/>
        <dbReference type="ChEBI" id="CHEBI:15377"/>
        <dbReference type="ChEBI" id="CHEBI:28644"/>
        <dbReference type="ChEBI" id="CHEBI:57959"/>
        <dbReference type="ChEBI" id="CHEBI:58441"/>
        <dbReference type="ChEBI" id="CHEBI:58454"/>
    </reaction>
    <physiologicalReaction direction="left-to-right" evidence="11">
        <dbReference type="Rhea" id="RHEA:66077"/>
    </physiologicalReaction>
</comment>
<evidence type="ECO:0000313" key="43">
    <source>
        <dbReference type="Proteomes" id="UP001195483"/>
    </source>
</evidence>
<evidence type="ECO:0000256" key="1">
    <source>
        <dbReference type="ARBA" id="ARBA00001933"/>
    </source>
</evidence>
<evidence type="ECO:0000256" key="9">
    <source>
        <dbReference type="ARBA" id="ARBA00050142"/>
    </source>
</evidence>
<dbReference type="FunFam" id="3.90.1150.10:FF:000166">
    <property type="entry name" value="Kynurenine/alpha-aminoadipate aminotransferase, mitochondrial"/>
    <property type="match status" value="1"/>
</dbReference>
<dbReference type="SUPFAM" id="SSF53383">
    <property type="entry name" value="PLP-dependent transferases"/>
    <property type="match status" value="1"/>
</dbReference>
<dbReference type="Pfam" id="PF00155">
    <property type="entry name" value="Aminotran_1_2"/>
    <property type="match status" value="1"/>
</dbReference>
<dbReference type="InterPro" id="IPR015424">
    <property type="entry name" value="PyrdxlP-dep_Trfase"/>
</dbReference>
<evidence type="ECO:0000256" key="36">
    <source>
        <dbReference type="ARBA" id="ARBA00082705"/>
    </source>
</evidence>
<evidence type="ECO:0000256" key="19">
    <source>
        <dbReference type="ARBA" id="ARBA00052400"/>
    </source>
</evidence>
<evidence type="ECO:0000256" key="15">
    <source>
        <dbReference type="ARBA" id="ARBA00051879"/>
    </source>
</evidence>
<comment type="catalytic activity">
    <reaction evidence="14">
        <text>2-oxoadipate + L-kynurenine = L-2-aminoadipate + kynurenate + H2O</text>
        <dbReference type="Rhea" id="RHEA:70047"/>
        <dbReference type="ChEBI" id="CHEBI:15377"/>
        <dbReference type="ChEBI" id="CHEBI:57499"/>
        <dbReference type="ChEBI" id="CHEBI:57959"/>
        <dbReference type="ChEBI" id="CHEBI:58454"/>
        <dbReference type="ChEBI" id="CHEBI:58672"/>
    </reaction>
    <physiologicalReaction direction="left-to-right" evidence="14">
        <dbReference type="Rhea" id="RHEA:70048"/>
    </physiologicalReaction>
</comment>
<reference evidence="42" key="1">
    <citation type="journal article" date="2021" name="Genome Biol. Evol.">
        <title>A High-Quality Reference Genome for a Parasitic Bivalve with Doubly Uniparental Inheritance (Bivalvia: Unionida).</title>
        <authorList>
            <person name="Smith C.H."/>
        </authorList>
    </citation>
    <scope>NUCLEOTIDE SEQUENCE</scope>
    <source>
        <strain evidence="42">CHS0354</strain>
    </source>
</reference>
<keyword evidence="43" id="KW-1185">Reference proteome</keyword>
<evidence type="ECO:0000256" key="10">
    <source>
        <dbReference type="ARBA" id="ARBA00050937"/>
    </source>
</evidence>
<evidence type="ECO:0000256" key="29">
    <source>
        <dbReference type="ARBA" id="ARBA00067059"/>
    </source>
</evidence>
<comment type="catalytic activity">
    <reaction evidence="18">
        <text>L-tryptophan + glyoxylate = indole-3-pyruvate + glycine</text>
        <dbReference type="Rhea" id="RHEA:69124"/>
        <dbReference type="ChEBI" id="CHEBI:17640"/>
        <dbReference type="ChEBI" id="CHEBI:36655"/>
        <dbReference type="ChEBI" id="CHEBI:57305"/>
        <dbReference type="ChEBI" id="CHEBI:57912"/>
    </reaction>
</comment>
<reference evidence="42" key="3">
    <citation type="submission" date="2023-05" db="EMBL/GenBank/DDBJ databases">
        <authorList>
            <person name="Smith C.H."/>
        </authorList>
    </citation>
    <scope>NUCLEOTIDE SEQUENCE</scope>
    <source>
        <strain evidence="42">CHS0354</strain>
        <tissue evidence="42">Mantle</tissue>
    </source>
</reference>
<dbReference type="GO" id="GO:0047536">
    <property type="term" value="F:2-aminoadipate transaminase activity"/>
    <property type="evidence" value="ECO:0007669"/>
    <property type="project" value="UniProtKB-EC"/>
</dbReference>
<comment type="catalytic activity">
    <reaction evidence="19">
        <text>glyoxylate + L-phenylalanine = 3-phenylpyruvate + glycine</text>
        <dbReference type="Rhea" id="RHEA:69120"/>
        <dbReference type="ChEBI" id="CHEBI:18005"/>
        <dbReference type="ChEBI" id="CHEBI:36655"/>
        <dbReference type="ChEBI" id="CHEBI:57305"/>
        <dbReference type="ChEBI" id="CHEBI:58095"/>
    </reaction>
</comment>
<evidence type="ECO:0000256" key="25">
    <source>
        <dbReference type="ARBA" id="ARBA00056991"/>
    </source>
</evidence>
<proteinExistence type="inferred from homology"/>
<dbReference type="GO" id="GO:0005759">
    <property type="term" value="C:mitochondrial matrix"/>
    <property type="evidence" value="ECO:0007669"/>
    <property type="project" value="UniProtKB-ARBA"/>
</dbReference>
<accession>A0AAE0VI43</accession>
<evidence type="ECO:0000256" key="11">
    <source>
        <dbReference type="ARBA" id="ARBA00051090"/>
    </source>
</evidence>
<evidence type="ECO:0000313" key="42">
    <source>
        <dbReference type="EMBL" id="KAK3577575.1"/>
    </source>
</evidence>
<gene>
    <name evidence="42" type="ORF">CHS0354_026540</name>
</gene>
<name>A0AAE0VI43_9BIVA</name>
<comment type="catalytic activity">
    <reaction evidence="12">
        <text>4-methylsulfanyl-2-oxobutanoate + L-kynurenine = kynurenate + L-methionine + H2O</text>
        <dbReference type="Rhea" id="RHEA:69096"/>
        <dbReference type="ChEBI" id="CHEBI:15377"/>
        <dbReference type="ChEBI" id="CHEBI:16723"/>
        <dbReference type="ChEBI" id="CHEBI:57844"/>
        <dbReference type="ChEBI" id="CHEBI:57959"/>
        <dbReference type="ChEBI" id="CHEBI:58454"/>
    </reaction>
    <physiologicalReaction direction="left-to-right" evidence="12">
        <dbReference type="Rhea" id="RHEA:69097"/>
    </physiologicalReaction>
</comment>
<comment type="catalytic activity">
    <reaction evidence="20">
        <text>glyoxylate + L-methionine = 4-methylsulfanyl-2-oxobutanoate + glycine</text>
        <dbReference type="Rhea" id="RHEA:22884"/>
        <dbReference type="ChEBI" id="CHEBI:16723"/>
        <dbReference type="ChEBI" id="CHEBI:36655"/>
        <dbReference type="ChEBI" id="CHEBI:57305"/>
        <dbReference type="ChEBI" id="CHEBI:57844"/>
        <dbReference type="EC" id="2.6.1.73"/>
    </reaction>
</comment>
<reference evidence="42" key="2">
    <citation type="journal article" date="2021" name="Genome Biol. Evol.">
        <title>Developing a high-quality reference genome for a parasitic bivalve with doubly uniparental inheritance (Bivalvia: Unionida).</title>
        <authorList>
            <person name="Smith C.H."/>
        </authorList>
    </citation>
    <scope>NUCLEOTIDE SEQUENCE</scope>
    <source>
        <strain evidence="42">CHS0354</strain>
        <tissue evidence="42">Mantle</tissue>
    </source>
</reference>
<dbReference type="PANTHER" id="PTHR42790">
    <property type="entry name" value="AMINOTRANSFERASE"/>
    <property type="match status" value="1"/>
</dbReference>
<keyword evidence="6" id="KW-0663">Pyridoxal phosphate</keyword>
<dbReference type="EC" id="2.6.1.73" evidence="29"/>
<evidence type="ECO:0000256" key="14">
    <source>
        <dbReference type="ARBA" id="ARBA00051759"/>
    </source>
</evidence>
<evidence type="ECO:0000256" key="35">
    <source>
        <dbReference type="ARBA" id="ARBA00082040"/>
    </source>
</evidence>
<dbReference type="GO" id="GO:0047958">
    <property type="term" value="F:glycine:2-oxoglutarate aminotransferase activity"/>
    <property type="evidence" value="ECO:0007669"/>
    <property type="project" value="UniProtKB-EC"/>
</dbReference>
<comment type="catalytic activity">
    <reaction evidence="9">
        <text>L-tyrosine + glyoxylate = 3-(4-hydroxyphenyl)pyruvate + glycine</text>
        <dbReference type="Rhea" id="RHEA:69116"/>
        <dbReference type="ChEBI" id="CHEBI:36242"/>
        <dbReference type="ChEBI" id="CHEBI:36655"/>
        <dbReference type="ChEBI" id="CHEBI:57305"/>
        <dbReference type="ChEBI" id="CHEBI:58315"/>
    </reaction>
</comment>
<evidence type="ECO:0000256" key="40">
    <source>
        <dbReference type="ARBA" id="ARBA00083735"/>
    </source>
</evidence>
<comment type="catalytic activity">
    <reaction evidence="13">
        <text>2-oxo-3-sulfanylpropanoate + L-kynurenine = kynurenate + L-cysteine + H2O</text>
        <dbReference type="Rhea" id="RHEA:69104"/>
        <dbReference type="ChEBI" id="CHEBI:15377"/>
        <dbReference type="ChEBI" id="CHEBI:35235"/>
        <dbReference type="ChEBI" id="CHEBI:57678"/>
        <dbReference type="ChEBI" id="CHEBI:57959"/>
        <dbReference type="ChEBI" id="CHEBI:58454"/>
    </reaction>
    <physiologicalReaction direction="left-to-right" evidence="13">
        <dbReference type="Rhea" id="RHEA:69105"/>
    </physiologicalReaction>
</comment>
<evidence type="ECO:0000256" key="20">
    <source>
        <dbReference type="ARBA" id="ARBA00052404"/>
    </source>
</evidence>
<evidence type="ECO:0000256" key="5">
    <source>
        <dbReference type="ARBA" id="ARBA00022679"/>
    </source>
</evidence>
<organism evidence="42 43">
    <name type="scientific">Potamilus streckersoni</name>
    <dbReference type="NCBI Taxonomy" id="2493646"/>
    <lineage>
        <taxon>Eukaryota</taxon>
        <taxon>Metazoa</taxon>
        <taxon>Spiralia</taxon>
        <taxon>Lophotrochozoa</taxon>
        <taxon>Mollusca</taxon>
        <taxon>Bivalvia</taxon>
        <taxon>Autobranchia</taxon>
        <taxon>Heteroconchia</taxon>
        <taxon>Palaeoheterodonta</taxon>
        <taxon>Unionida</taxon>
        <taxon>Unionoidea</taxon>
        <taxon>Unionidae</taxon>
        <taxon>Ambleminae</taxon>
        <taxon>Lampsilini</taxon>
        <taxon>Potamilus</taxon>
    </lineage>
</organism>
<evidence type="ECO:0000256" key="38">
    <source>
        <dbReference type="ARBA" id="ARBA00083236"/>
    </source>
</evidence>
<comment type="catalytic activity">
    <reaction evidence="10">
        <text>L-2-aminoadipate + glyoxylate = 2-oxoadipate + glycine</text>
        <dbReference type="Rhea" id="RHEA:69112"/>
        <dbReference type="ChEBI" id="CHEBI:36655"/>
        <dbReference type="ChEBI" id="CHEBI:57305"/>
        <dbReference type="ChEBI" id="CHEBI:57499"/>
        <dbReference type="ChEBI" id="CHEBI:58672"/>
    </reaction>
    <physiologicalReaction direction="left-to-right" evidence="10">
        <dbReference type="Rhea" id="RHEA:69113"/>
    </physiologicalReaction>
</comment>
<comment type="catalytic activity">
    <reaction evidence="16">
        <text>indole-3-pyruvate + L-kynurenine = kynurenate + L-tryptophan + H2O</text>
        <dbReference type="Rhea" id="RHEA:66052"/>
        <dbReference type="ChEBI" id="CHEBI:15377"/>
        <dbReference type="ChEBI" id="CHEBI:17640"/>
        <dbReference type="ChEBI" id="CHEBI:57912"/>
        <dbReference type="ChEBI" id="CHEBI:57959"/>
        <dbReference type="ChEBI" id="CHEBI:58454"/>
    </reaction>
    <physiologicalReaction direction="left-to-right" evidence="16">
        <dbReference type="Rhea" id="RHEA:66053"/>
    </physiologicalReaction>
</comment>
<dbReference type="EMBL" id="JAEAOA010001578">
    <property type="protein sequence ID" value="KAK3577575.1"/>
    <property type="molecule type" value="Genomic_DNA"/>
</dbReference>
<evidence type="ECO:0000256" key="26">
    <source>
        <dbReference type="ARBA" id="ARBA00060610"/>
    </source>
</evidence>
<evidence type="ECO:0000256" key="3">
    <source>
        <dbReference type="ARBA" id="ARBA00012751"/>
    </source>
</evidence>
<evidence type="ECO:0000256" key="22">
    <source>
        <dbReference type="ARBA" id="ARBA00052537"/>
    </source>
</evidence>
<comment type="catalytic activity">
    <reaction evidence="7">
        <text>L-kynurenine + 2-oxoglutarate = kynurenate + L-glutamate + H2O</text>
        <dbReference type="Rhea" id="RHEA:65560"/>
        <dbReference type="ChEBI" id="CHEBI:15377"/>
        <dbReference type="ChEBI" id="CHEBI:16810"/>
        <dbReference type="ChEBI" id="CHEBI:29985"/>
        <dbReference type="ChEBI" id="CHEBI:57959"/>
        <dbReference type="ChEBI" id="CHEBI:58454"/>
        <dbReference type="EC" id="2.6.1.7"/>
    </reaction>
    <physiologicalReaction direction="left-to-right" evidence="7">
        <dbReference type="Rhea" id="RHEA:65561"/>
    </physiologicalReaction>
</comment>
<dbReference type="InterPro" id="IPR050859">
    <property type="entry name" value="Class-I_PLP-dep_aminotransf"/>
</dbReference>
<comment type="similarity">
    <text evidence="2">Belongs to the class-I pyridoxal-phosphate-dependent aminotransferase family.</text>
</comment>
<evidence type="ECO:0000256" key="2">
    <source>
        <dbReference type="ARBA" id="ARBA00007441"/>
    </source>
</evidence>
<comment type="pathway">
    <text evidence="26">Amino-acid degradation; L-lysine degradation via saccharopine pathway; glutaryl-CoA from L-lysine: step 4/6.</text>
</comment>
<evidence type="ECO:0000256" key="34">
    <source>
        <dbReference type="ARBA" id="ARBA00081438"/>
    </source>
</evidence>
<comment type="function">
    <text evidence="25">Transaminase with broad substrate specificity. Has transaminase activity towards aminoadipate, kynurenine, methionine and glutamate. Shows activity also towards tryptophan, aspartate and hydroxykynurenine. Accepts a variety of oxo-acids as amino-group acceptors, with a preference for 2-oxoglutarate, 2-oxocaproic acid, phenylpyruvate and alpha-oxo-gamma-methiol butyric acid. Can also use glyoxylate as amino-group acceptor (in vitro).</text>
</comment>
<evidence type="ECO:0000256" key="21">
    <source>
        <dbReference type="ARBA" id="ARBA00052518"/>
    </source>
</evidence>
<evidence type="ECO:0000256" key="33">
    <source>
        <dbReference type="ARBA" id="ARBA00080916"/>
    </source>
</evidence>
<evidence type="ECO:0000256" key="27">
    <source>
        <dbReference type="ARBA" id="ARBA00066546"/>
    </source>
</evidence>
<evidence type="ECO:0000256" key="24">
    <source>
        <dbReference type="ARBA" id="ARBA00052831"/>
    </source>
</evidence>
<dbReference type="GO" id="GO:0047315">
    <property type="term" value="F:kynurenine-glyoxylate transaminase activity"/>
    <property type="evidence" value="ECO:0007669"/>
    <property type="project" value="UniProtKB-EC"/>
</dbReference>
<evidence type="ECO:0000256" key="13">
    <source>
        <dbReference type="ARBA" id="ARBA00051742"/>
    </source>
</evidence>
<evidence type="ECO:0000256" key="39">
    <source>
        <dbReference type="ARBA" id="ARBA00083286"/>
    </source>
</evidence>
<dbReference type="CDD" id="cd00609">
    <property type="entry name" value="AAT_like"/>
    <property type="match status" value="1"/>
</dbReference>
<evidence type="ECO:0000256" key="31">
    <source>
        <dbReference type="ARBA" id="ARBA00075068"/>
    </source>
</evidence>
<comment type="catalytic activity">
    <reaction evidence="24">
        <text>4-methyl-2-oxopentanoate + L-kynurenine = kynurenate + L-leucine + H2O</text>
        <dbReference type="Rhea" id="RHEA:66068"/>
        <dbReference type="ChEBI" id="CHEBI:15377"/>
        <dbReference type="ChEBI" id="CHEBI:17865"/>
        <dbReference type="ChEBI" id="CHEBI:57427"/>
        <dbReference type="ChEBI" id="CHEBI:57959"/>
        <dbReference type="ChEBI" id="CHEBI:58454"/>
    </reaction>
    <physiologicalReaction direction="left-to-right" evidence="24">
        <dbReference type="Rhea" id="RHEA:66069"/>
    </physiologicalReaction>
</comment>
<evidence type="ECO:0000256" key="8">
    <source>
        <dbReference type="ARBA" id="ARBA00047677"/>
    </source>
</evidence>
<keyword evidence="5" id="KW-0808">Transferase</keyword>
<dbReference type="EC" id="2.6.1.7" evidence="3"/>
<evidence type="ECO:0000256" key="4">
    <source>
        <dbReference type="ARBA" id="ARBA00022576"/>
    </source>
</evidence>
<comment type="catalytic activity">
    <reaction evidence="23">
        <text>3-phenylpyruvate + L-kynurenine = kynurenate + L-phenylalanine + H2O</text>
        <dbReference type="Rhea" id="RHEA:66092"/>
        <dbReference type="ChEBI" id="CHEBI:15377"/>
        <dbReference type="ChEBI" id="CHEBI:18005"/>
        <dbReference type="ChEBI" id="CHEBI:57959"/>
        <dbReference type="ChEBI" id="CHEBI:58095"/>
        <dbReference type="ChEBI" id="CHEBI:58454"/>
    </reaction>
    <physiologicalReaction direction="left-to-right" evidence="23">
        <dbReference type="Rhea" id="RHEA:66093"/>
    </physiologicalReaction>
</comment>